<evidence type="ECO:0000256" key="2">
    <source>
        <dbReference type="ARBA" id="ARBA00022670"/>
    </source>
</evidence>
<dbReference type="Pfam" id="PF13365">
    <property type="entry name" value="Trypsin_2"/>
    <property type="match status" value="1"/>
</dbReference>
<dbReference type="PANTHER" id="PTHR22939">
    <property type="entry name" value="SERINE PROTEASE FAMILY S1C HTRA-RELATED"/>
    <property type="match status" value="1"/>
</dbReference>
<dbReference type="InterPro" id="IPR036034">
    <property type="entry name" value="PDZ_sf"/>
</dbReference>
<feature type="signal peptide" evidence="6">
    <location>
        <begin position="1"/>
        <end position="28"/>
    </location>
</feature>
<comment type="similarity">
    <text evidence="1">Belongs to the peptidase S1C family.</text>
</comment>
<dbReference type="InterPro" id="IPR043504">
    <property type="entry name" value="Peptidase_S1_PA_chymotrypsin"/>
</dbReference>
<dbReference type="PANTHER" id="PTHR22939:SF129">
    <property type="entry name" value="SERINE PROTEASE HTRA2, MITOCHONDRIAL"/>
    <property type="match status" value="1"/>
</dbReference>
<dbReference type="InterPro" id="IPR001940">
    <property type="entry name" value="Peptidase_S1C"/>
</dbReference>
<dbReference type="RefSeq" id="WP_305023801.1">
    <property type="nucleotide sequence ID" value="NZ_JAUQTB010000003.1"/>
</dbReference>
<dbReference type="PROSITE" id="PS50106">
    <property type="entry name" value="PDZ"/>
    <property type="match status" value="1"/>
</dbReference>
<comment type="caution">
    <text evidence="8">The sequence shown here is derived from an EMBL/GenBank/DDBJ whole genome shotgun (WGS) entry which is preliminary data.</text>
</comment>
<keyword evidence="6" id="KW-0732">Signal</keyword>
<dbReference type="Gene3D" id="2.40.10.10">
    <property type="entry name" value="Trypsin-like serine proteases"/>
    <property type="match status" value="2"/>
</dbReference>
<keyword evidence="3" id="KW-0378">Hydrolase</keyword>
<dbReference type="InterPro" id="IPR001478">
    <property type="entry name" value="PDZ"/>
</dbReference>
<evidence type="ECO:0000313" key="8">
    <source>
        <dbReference type="EMBL" id="MDO7906624.1"/>
    </source>
</evidence>
<dbReference type="InterPro" id="IPR009003">
    <property type="entry name" value="Peptidase_S1_PA"/>
</dbReference>
<evidence type="ECO:0000256" key="6">
    <source>
        <dbReference type="SAM" id="SignalP"/>
    </source>
</evidence>
<keyword evidence="2" id="KW-0645">Protease</keyword>
<gene>
    <name evidence="8" type="ORF">Q5741_09340</name>
</gene>
<proteinExistence type="inferred from homology"/>
<protein>
    <submittedName>
        <fullName evidence="8">Trypsin-like peptidase domain-containing protein</fullName>
    </submittedName>
</protein>
<evidence type="ECO:0000313" key="9">
    <source>
        <dbReference type="Proteomes" id="UP001240171"/>
    </source>
</evidence>
<evidence type="ECO:0000256" key="4">
    <source>
        <dbReference type="ARBA" id="ARBA00022825"/>
    </source>
</evidence>
<feature type="region of interest" description="Disordered" evidence="5">
    <location>
        <begin position="358"/>
        <end position="378"/>
    </location>
</feature>
<dbReference type="PRINTS" id="PR00834">
    <property type="entry name" value="PROTEASES2C"/>
</dbReference>
<dbReference type="EMBL" id="JAUQTB010000003">
    <property type="protein sequence ID" value="MDO7906624.1"/>
    <property type="molecule type" value="Genomic_DNA"/>
</dbReference>
<feature type="domain" description="PDZ" evidence="7">
    <location>
        <begin position="259"/>
        <end position="331"/>
    </location>
</feature>
<keyword evidence="9" id="KW-1185">Reference proteome</keyword>
<dbReference type="Pfam" id="PF17820">
    <property type="entry name" value="PDZ_6"/>
    <property type="match status" value="1"/>
</dbReference>
<dbReference type="InterPro" id="IPR041489">
    <property type="entry name" value="PDZ_6"/>
</dbReference>
<dbReference type="Gene3D" id="2.30.42.10">
    <property type="match status" value="1"/>
</dbReference>
<feature type="compositionally biased region" description="Acidic residues" evidence="5">
    <location>
        <begin position="369"/>
        <end position="378"/>
    </location>
</feature>
<evidence type="ECO:0000256" key="5">
    <source>
        <dbReference type="SAM" id="MobiDB-lite"/>
    </source>
</evidence>
<dbReference type="SUPFAM" id="SSF50156">
    <property type="entry name" value="PDZ domain-like"/>
    <property type="match status" value="1"/>
</dbReference>
<keyword evidence="4" id="KW-0720">Serine protease</keyword>
<sequence>MNRMGKKAFAVVLACTLCAAGTTTAAAAASTQKNTGKQTTAASVKAQNSSKTTGTYTAADPVPQVVKQVSPSVVGIIGRPVSGSASSSRYNLVHGTGVIYASNGWIITNAHVVEGLENALVVTSDGKSYKIQGGYTDPVSDIALIKINASGLKPAKLAASSQTTQVGERVIAIGTPVSFSLRNTATAGIVSGLNRAGVSAAYRLIQTDTTINPGNSGGPLVNLKGEVIGINSMKFVESDVENLGFSIPMETVRYVVKELLNYGEVRRAALGLNLEESWSAIVGLPTQDPMTVTKVLNKKAAAAGIQVGDELYSINGKRVTSVVDINELLKSYLPGQYVTVLMQSDGDIVKRRLQLDNASAVSTSSSGSDSEEEGAPEQ</sequence>
<evidence type="ECO:0000259" key="7">
    <source>
        <dbReference type="PROSITE" id="PS50106"/>
    </source>
</evidence>
<evidence type="ECO:0000256" key="1">
    <source>
        <dbReference type="ARBA" id="ARBA00010541"/>
    </source>
</evidence>
<reference evidence="8 9" key="1">
    <citation type="submission" date="2023-07" db="EMBL/GenBank/DDBJ databases">
        <title>Paenibacillus sp. JX-17 nov. isolated from soil.</title>
        <authorList>
            <person name="Wan Y."/>
            <person name="Liu B."/>
        </authorList>
    </citation>
    <scope>NUCLEOTIDE SEQUENCE [LARGE SCALE GENOMIC DNA]</scope>
    <source>
        <strain evidence="8 9">JX-17</strain>
    </source>
</reference>
<accession>A0ABT9CD96</accession>
<name>A0ABT9CD96_9BACL</name>
<dbReference type="SUPFAM" id="SSF50494">
    <property type="entry name" value="Trypsin-like serine proteases"/>
    <property type="match status" value="1"/>
</dbReference>
<organism evidence="8 9">
    <name type="scientific">Paenibacillus lacisoli</name>
    <dbReference type="NCBI Taxonomy" id="3064525"/>
    <lineage>
        <taxon>Bacteria</taxon>
        <taxon>Bacillati</taxon>
        <taxon>Bacillota</taxon>
        <taxon>Bacilli</taxon>
        <taxon>Bacillales</taxon>
        <taxon>Paenibacillaceae</taxon>
        <taxon>Paenibacillus</taxon>
    </lineage>
</organism>
<feature type="compositionally biased region" description="Low complexity" evidence="5">
    <location>
        <begin position="358"/>
        <end position="368"/>
    </location>
</feature>
<dbReference type="SMART" id="SM00228">
    <property type="entry name" value="PDZ"/>
    <property type="match status" value="1"/>
</dbReference>
<feature type="chain" id="PRO_5046391429" evidence="6">
    <location>
        <begin position="29"/>
        <end position="378"/>
    </location>
</feature>
<dbReference type="Proteomes" id="UP001240171">
    <property type="component" value="Unassembled WGS sequence"/>
</dbReference>
<evidence type="ECO:0000256" key="3">
    <source>
        <dbReference type="ARBA" id="ARBA00022801"/>
    </source>
</evidence>